<dbReference type="AlphaFoldDB" id="A0A1Q9DYM3"/>
<proteinExistence type="predicted"/>
<comment type="caution">
    <text evidence="3">The sequence shown here is derived from an EMBL/GenBank/DDBJ whole genome shotgun (WGS) entry which is preliminary data.</text>
</comment>
<protein>
    <submittedName>
        <fullName evidence="3">Copia protein</fullName>
    </submittedName>
</protein>
<dbReference type="Pfam" id="PF07727">
    <property type="entry name" value="RVT_2"/>
    <property type="match status" value="1"/>
</dbReference>
<dbReference type="EMBL" id="LSRX01000334">
    <property type="protein sequence ID" value="OLQ00229.1"/>
    <property type="molecule type" value="Genomic_DNA"/>
</dbReference>
<dbReference type="InterPro" id="IPR043502">
    <property type="entry name" value="DNA/RNA_pol_sf"/>
</dbReference>
<evidence type="ECO:0000313" key="3">
    <source>
        <dbReference type="EMBL" id="OLQ00229.1"/>
    </source>
</evidence>
<feature type="region of interest" description="Disordered" evidence="1">
    <location>
        <begin position="78"/>
        <end position="98"/>
    </location>
</feature>
<reference evidence="3 4" key="1">
    <citation type="submission" date="2016-02" db="EMBL/GenBank/DDBJ databases">
        <title>Genome analysis of coral dinoflagellate symbionts highlights evolutionary adaptations to a symbiotic lifestyle.</title>
        <authorList>
            <person name="Aranda M."/>
            <person name="Li Y."/>
            <person name="Liew Y.J."/>
            <person name="Baumgarten S."/>
            <person name="Simakov O."/>
            <person name="Wilson M."/>
            <person name="Piel J."/>
            <person name="Ashoor H."/>
            <person name="Bougouffa S."/>
            <person name="Bajic V.B."/>
            <person name="Ryu T."/>
            <person name="Ravasi T."/>
            <person name="Bayer T."/>
            <person name="Micklem G."/>
            <person name="Kim H."/>
            <person name="Bhak J."/>
            <person name="Lajeunesse T.C."/>
            <person name="Voolstra C.R."/>
        </authorList>
    </citation>
    <scope>NUCLEOTIDE SEQUENCE [LARGE SCALE GENOMIC DNA]</scope>
    <source>
        <strain evidence="3 4">CCMP2467</strain>
    </source>
</reference>
<dbReference type="OrthoDB" id="447404at2759"/>
<feature type="domain" description="Reverse transcriptase Ty1/copia-type" evidence="2">
    <location>
        <begin position="267"/>
        <end position="446"/>
    </location>
</feature>
<keyword evidence="4" id="KW-1185">Reference proteome</keyword>
<organism evidence="3 4">
    <name type="scientific">Symbiodinium microadriaticum</name>
    <name type="common">Dinoflagellate</name>
    <name type="synonym">Zooxanthella microadriatica</name>
    <dbReference type="NCBI Taxonomy" id="2951"/>
    <lineage>
        <taxon>Eukaryota</taxon>
        <taxon>Sar</taxon>
        <taxon>Alveolata</taxon>
        <taxon>Dinophyceae</taxon>
        <taxon>Suessiales</taxon>
        <taxon>Symbiodiniaceae</taxon>
        <taxon>Symbiodinium</taxon>
    </lineage>
</organism>
<dbReference type="SUPFAM" id="SSF56672">
    <property type="entry name" value="DNA/RNA polymerases"/>
    <property type="match status" value="1"/>
</dbReference>
<dbReference type="Proteomes" id="UP000186817">
    <property type="component" value="Unassembled WGS sequence"/>
</dbReference>
<sequence length="590" mass="66112">MRRAFPMSGPTIPPTSVNSNQCLLIQLRYGLVGAFRVPRSALEGAKGEEEIPKDVSLTGANGLPDDVDLDEYVLSDEEEADGTYQPVSQSRLRPEGVEVGEPESVICAAEQGHESASEDCLLWSGEGLPEDPKEQEEYLEGLSLPVDHVVLRYFVGLKSKSGADVTAAIQRMEEEESVSFPLADEPVEEAEPPSAPDRRLRKKSSVRFVEADQGVHSFSFVVSDHVRRHLTKWKGATEAEVAALEEMSAIRRLRGDEASVMKIRAWITDIKNAFLLASLPESMKGKILLRPPKLLEGMAITQPGEVWVIQRAVYGLRQSPKWWSDYRDRMLRSADWMSPRGRMRLRQSSVEANLWHLLDESDALLGYAIVYVDDIMVLASREDAGAFYKWIRSVWQCTPLEGAEKGKPTTFLGVEVQEDEDEFGTLGFVLSQCGYIEELIRSYGMNPVPRSVPYPREWVKEFPSQEDYGPDILRKAQRVTGEVLWVAQRSRPDIAYPVALMGSWCTRDIQLWMLLMLIVMQLPEVEAADDEEGAAEPLSLELSALALMMMMSALFVWESAKYCLQRSSGTKMCKKEETSVPPRPIGPLPP</sequence>
<name>A0A1Q9DYM3_SYMMI</name>
<evidence type="ECO:0000256" key="1">
    <source>
        <dbReference type="SAM" id="MobiDB-lite"/>
    </source>
</evidence>
<evidence type="ECO:0000313" key="4">
    <source>
        <dbReference type="Proteomes" id="UP000186817"/>
    </source>
</evidence>
<feature type="region of interest" description="Disordered" evidence="1">
    <location>
        <begin position="176"/>
        <end position="201"/>
    </location>
</feature>
<evidence type="ECO:0000259" key="2">
    <source>
        <dbReference type="Pfam" id="PF07727"/>
    </source>
</evidence>
<gene>
    <name evidence="3" type="primary">GIP</name>
    <name evidence="3" type="ORF">AK812_SmicGene17130</name>
</gene>
<dbReference type="InterPro" id="IPR013103">
    <property type="entry name" value="RVT_2"/>
</dbReference>
<accession>A0A1Q9DYM3</accession>